<feature type="region of interest" description="Disordered" evidence="7">
    <location>
        <begin position="1"/>
        <end position="83"/>
    </location>
</feature>
<feature type="transmembrane region" description="Helical" evidence="8">
    <location>
        <begin position="325"/>
        <end position="346"/>
    </location>
</feature>
<evidence type="ECO:0000256" key="2">
    <source>
        <dbReference type="ARBA" id="ARBA00009063"/>
    </source>
</evidence>
<dbReference type="OrthoDB" id="10255013at2759"/>
<dbReference type="CDD" id="cd00179">
    <property type="entry name" value="SynN"/>
    <property type="match status" value="1"/>
</dbReference>
<protein>
    <recommendedName>
        <fullName evidence="9">t-SNARE coiled-coil homology domain-containing protein</fullName>
    </recommendedName>
</protein>
<feature type="domain" description="T-SNARE coiled-coil homology" evidence="9">
    <location>
        <begin position="251"/>
        <end position="313"/>
    </location>
</feature>
<comment type="subcellular location">
    <subcellularLocation>
        <location evidence="1">Membrane</location>
        <topology evidence="1">Single-pass type IV membrane protein</topology>
    </subcellularLocation>
</comment>
<accession>A0A8H7QCN9</accession>
<feature type="non-terminal residue" evidence="10">
    <location>
        <position position="1"/>
    </location>
</feature>
<organism evidence="10 11">
    <name type="scientific">Umbelopsis vinacea</name>
    <dbReference type="NCBI Taxonomy" id="44442"/>
    <lineage>
        <taxon>Eukaryota</taxon>
        <taxon>Fungi</taxon>
        <taxon>Fungi incertae sedis</taxon>
        <taxon>Mucoromycota</taxon>
        <taxon>Mucoromycotina</taxon>
        <taxon>Umbelopsidomycetes</taxon>
        <taxon>Umbelopsidales</taxon>
        <taxon>Umbelopsidaceae</taxon>
        <taxon>Umbelopsis</taxon>
    </lineage>
</organism>
<dbReference type="InterPro" id="IPR045242">
    <property type="entry name" value="Syntaxin"/>
</dbReference>
<dbReference type="PANTHER" id="PTHR19957">
    <property type="entry name" value="SYNTAXIN"/>
    <property type="match status" value="1"/>
</dbReference>
<evidence type="ECO:0000313" key="11">
    <source>
        <dbReference type="Proteomes" id="UP000612746"/>
    </source>
</evidence>
<dbReference type="GO" id="GO:0048278">
    <property type="term" value="P:vesicle docking"/>
    <property type="evidence" value="ECO:0007669"/>
    <property type="project" value="TreeGrafter"/>
</dbReference>
<evidence type="ECO:0000256" key="8">
    <source>
        <dbReference type="SAM" id="Phobius"/>
    </source>
</evidence>
<dbReference type="GO" id="GO:0005484">
    <property type="term" value="F:SNAP receptor activity"/>
    <property type="evidence" value="ECO:0007669"/>
    <property type="project" value="TreeGrafter"/>
</dbReference>
<comment type="caution">
    <text evidence="10">The sequence shown here is derived from an EMBL/GenBank/DDBJ whole genome shotgun (WGS) entry which is preliminary data.</text>
</comment>
<evidence type="ECO:0000259" key="9">
    <source>
        <dbReference type="PROSITE" id="PS50192"/>
    </source>
</evidence>
<evidence type="ECO:0000256" key="1">
    <source>
        <dbReference type="ARBA" id="ARBA00004211"/>
    </source>
</evidence>
<name>A0A8H7QCN9_9FUNG</name>
<evidence type="ECO:0000256" key="6">
    <source>
        <dbReference type="ARBA" id="ARBA00023136"/>
    </source>
</evidence>
<evidence type="ECO:0000256" key="4">
    <source>
        <dbReference type="ARBA" id="ARBA00022989"/>
    </source>
</evidence>
<keyword evidence="3 8" id="KW-0812">Transmembrane</keyword>
<dbReference type="Pfam" id="PF00804">
    <property type="entry name" value="Syntaxin"/>
    <property type="match status" value="1"/>
</dbReference>
<evidence type="ECO:0000313" key="10">
    <source>
        <dbReference type="EMBL" id="KAG2189253.1"/>
    </source>
</evidence>
<dbReference type="GO" id="GO:0005886">
    <property type="term" value="C:plasma membrane"/>
    <property type="evidence" value="ECO:0007669"/>
    <property type="project" value="TreeGrafter"/>
</dbReference>
<dbReference type="PANTHER" id="PTHR19957:SF307">
    <property type="entry name" value="PROTEIN SSO1-RELATED"/>
    <property type="match status" value="1"/>
</dbReference>
<dbReference type="Pfam" id="PF05739">
    <property type="entry name" value="SNARE"/>
    <property type="match status" value="1"/>
</dbReference>
<proteinExistence type="inferred from homology"/>
<evidence type="ECO:0000256" key="3">
    <source>
        <dbReference type="ARBA" id="ARBA00022692"/>
    </source>
</evidence>
<dbReference type="PROSITE" id="PS50192">
    <property type="entry name" value="T_SNARE"/>
    <property type="match status" value="1"/>
</dbReference>
<dbReference type="SMART" id="SM00397">
    <property type="entry name" value="t_SNARE"/>
    <property type="match status" value="1"/>
</dbReference>
<dbReference type="GO" id="GO:0006887">
    <property type="term" value="P:exocytosis"/>
    <property type="evidence" value="ECO:0007669"/>
    <property type="project" value="TreeGrafter"/>
</dbReference>
<feature type="compositionally biased region" description="Basic and acidic residues" evidence="7">
    <location>
        <begin position="1"/>
        <end position="11"/>
    </location>
</feature>
<dbReference type="GO" id="GO:0031201">
    <property type="term" value="C:SNARE complex"/>
    <property type="evidence" value="ECO:0007669"/>
    <property type="project" value="TreeGrafter"/>
</dbReference>
<dbReference type="Proteomes" id="UP000612746">
    <property type="component" value="Unassembled WGS sequence"/>
</dbReference>
<comment type="similarity">
    <text evidence="2">Belongs to the syntaxin family.</text>
</comment>
<keyword evidence="4 8" id="KW-1133">Transmembrane helix</keyword>
<dbReference type="EMBL" id="JAEPRA010000001">
    <property type="protein sequence ID" value="KAG2189253.1"/>
    <property type="molecule type" value="Genomic_DNA"/>
</dbReference>
<dbReference type="GO" id="GO:0006906">
    <property type="term" value="P:vesicle fusion"/>
    <property type="evidence" value="ECO:0007669"/>
    <property type="project" value="TreeGrafter"/>
</dbReference>
<dbReference type="AlphaFoldDB" id="A0A8H7QCN9"/>
<evidence type="ECO:0000256" key="7">
    <source>
        <dbReference type="SAM" id="MobiDB-lite"/>
    </source>
</evidence>
<dbReference type="GO" id="GO:0006886">
    <property type="term" value="P:intracellular protein transport"/>
    <property type="evidence" value="ECO:0007669"/>
    <property type="project" value="TreeGrafter"/>
</dbReference>
<dbReference type="InterPro" id="IPR006011">
    <property type="entry name" value="Syntaxin_N"/>
</dbReference>
<dbReference type="FunFam" id="1.20.58.70:FF:000008">
    <property type="entry name" value="Syntaxin family protein"/>
    <property type="match status" value="1"/>
</dbReference>
<dbReference type="InterPro" id="IPR000727">
    <property type="entry name" value="T_SNARE_dom"/>
</dbReference>
<dbReference type="GO" id="GO:0000149">
    <property type="term" value="F:SNARE binding"/>
    <property type="evidence" value="ECO:0007669"/>
    <property type="project" value="TreeGrafter"/>
</dbReference>
<dbReference type="CDD" id="cd15849">
    <property type="entry name" value="SNARE_Sso1"/>
    <property type="match status" value="1"/>
</dbReference>
<dbReference type="Gene3D" id="1.20.58.70">
    <property type="match status" value="1"/>
</dbReference>
<sequence>DNGSRTPRDNAYDEDEFGPPRVPSGYRSQSPRGYQDNYDDDSYNSPADNRYTSSRAPQNQQRGGRYNDEYELSQTNGGASNTAAGDIYTMPGYLAEVDDIQSLLQTLNQNISTINDLHGRSLMNETQTGKSSAELDSLINQTNKLNLSIKNRIKALESSNTSLPNNSDANIRRSQLAKLKKNFMDSIVRYQDVERTYQKKYRQRMERQIKIVKPNATQDEIDDIIDADDQSPIFAQSLMQQQRSGQARAVLAEVQNRHDDMKKIEKTIIELQQLFMDMQMLVEQQGEHLNTIVENADTTVNELERGNKHVDSAIKKARATRAKKWCCFVLTIILAVVIAILVWWFAFNVSVLCFKYSVVCARPVTDSSLSKQHKGCCGN</sequence>
<dbReference type="SUPFAM" id="SSF47661">
    <property type="entry name" value="t-snare proteins"/>
    <property type="match status" value="1"/>
</dbReference>
<dbReference type="GO" id="GO:0012505">
    <property type="term" value="C:endomembrane system"/>
    <property type="evidence" value="ECO:0007669"/>
    <property type="project" value="TreeGrafter"/>
</dbReference>
<feature type="compositionally biased region" description="Polar residues" evidence="7">
    <location>
        <begin position="72"/>
        <end position="83"/>
    </location>
</feature>
<keyword evidence="5" id="KW-0175">Coiled coil</keyword>
<gene>
    <name evidence="10" type="ORF">INT44_004395</name>
</gene>
<feature type="compositionally biased region" description="Polar residues" evidence="7">
    <location>
        <begin position="46"/>
        <end position="62"/>
    </location>
</feature>
<reference evidence="10" key="1">
    <citation type="submission" date="2020-12" db="EMBL/GenBank/DDBJ databases">
        <title>Metabolic potential, ecology and presence of endohyphal bacteria is reflected in genomic diversity of Mucoromycotina.</title>
        <authorList>
            <person name="Muszewska A."/>
            <person name="Okrasinska A."/>
            <person name="Steczkiewicz K."/>
            <person name="Drgas O."/>
            <person name="Orlowska M."/>
            <person name="Perlinska-Lenart U."/>
            <person name="Aleksandrzak-Piekarczyk T."/>
            <person name="Szatraj K."/>
            <person name="Zielenkiewicz U."/>
            <person name="Pilsyk S."/>
            <person name="Malc E."/>
            <person name="Mieczkowski P."/>
            <person name="Kruszewska J.S."/>
            <person name="Biernat P."/>
            <person name="Pawlowska J."/>
        </authorList>
    </citation>
    <scope>NUCLEOTIDE SEQUENCE</scope>
    <source>
        <strain evidence="10">WA0000051536</strain>
    </source>
</reference>
<dbReference type="InterPro" id="IPR010989">
    <property type="entry name" value="SNARE"/>
</dbReference>
<dbReference type="SMART" id="SM00503">
    <property type="entry name" value="SynN"/>
    <property type="match status" value="1"/>
</dbReference>
<keyword evidence="11" id="KW-1185">Reference proteome</keyword>
<keyword evidence="6 8" id="KW-0472">Membrane</keyword>
<evidence type="ECO:0000256" key="5">
    <source>
        <dbReference type="ARBA" id="ARBA00023054"/>
    </source>
</evidence>